<dbReference type="CDD" id="cd00086">
    <property type="entry name" value="homeodomain"/>
    <property type="match status" value="1"/>
</dbReference>
<dbReference type="AlphaFoldDB" id="A0A095AT50"/>
<evidence type="ECO:0008006" key="2">
    <source>
        <dbReference type="Google" id="ProtNLM"/>
    </source>
</evidence>
<dbReference type="EMBL" id="KL250906">
    <property type="protein sequence ID" value="KGB37616.1"/>
    <property type="molecule type" value="Genomic_DNA"/>
</dbReference>
<gene>
    <name evidence="1" type="ORF">MS3_05965</name>
</gene>
<dbReference type="SUPFAM" id="SSF46689">
    <property type="entry name" value="Homeodomain-like"/>
    <property type="match status" value="1"/>
</dbReference>
<accession>A0A095AT50</accession>
<sequence>MTNQILLDSLHMLWSNQCSVLNSSELIKLFKQYIESYRHNVSSTKSLSIPTSITTNPSNTSTVNNNFIKPNEGLIRNHNSTNTCHLYEHNPSFLQTIPSNIINSNSNKEINDSLDKFTSNLISNNMNNNIKSHSYNQHHLIHNGVEEKTLNNRCETMNTVKIWFQNHRYKMKRATQTDEISPNTFIKRSNKITPLTDLNSSSSWNSQYLTNHTKCQSLTQQERNSLLNEIYNPNELNKLSNHDYIHQSKNNHYDHFKETNENDKQRYNSEHLTQSMNYMDTVEKSWLTNWIKMISNSYTNDTMSIQDTHHYHKSKKLRNHYDISTKIMNHLIDQCNEEGRVNQSTNITSIGERYKTEQFKSLKISNATTTSQKLFQICQPVLEIDQ</sequence>
<dbReference type="GO" id="GO:0003677">
    <property type="term" value="F:DNA binding"/>
    <property type="evidence" value="ECO:0007669"/>
    <property type="project" value="InterPro"/>
</dbReference>
<proteinExistence type="predicted"/>
<dbReference type="InterPro" id="IPR009057">
    <property type="entry name" value="Homeodomain-like_sf"/>
</dbReference>
<protein>
    <recommendedName>
        <fullName evidence="2">Homeobox domain-containing protein</fullName>
    </recommendedName>
</protein>
<organism evidence="1">
    <name type="scientific">Schistosoma haematobium</name>
    <name type="common">Blood fluke</name>
    <dbReference type="NCBI Taxonomy" id="6185"/>
    <lineage>
        <taxon>Eukaryota</taxon>
        <taxon>Metazoa</taxon>
        <taxon>Spiralia</taxon>
        <taxon>Lophotrochozoa</taxon>
        <taxon>Platyhelminthes</taxon>
        <taxon>Trematoda</taxon>
        <taxon>Digenea</taxon>
        <taxon>Strigeidida</taxon>
        <taxon>Schistosomatoidea</taxon>
        <taxon>Schistosomatidae</taxon>
        <taxon>Schistosoma</taxon>
    </lineage>
</organism>
<name>A0A095AT50_SCHHA</name>
<dbReference type="Gene3D" id="1.10.10.60">
    <property type="entry name" value="Homeodomain-like"/>
    <property type="match status" value="1"/>
</dbReference>
<dbReference type="InterPro" id="IPR001356">
    <property type="entry name" value="HD"/>
</dbReference>
<dbReference type="STRING" id="6185.A0A095AT50"/>
<evidence type="ECO:0000313" key="1">
    <source>
        <dbReference type="EMBL" id="KGB37616.1"/>
    </source>
</evidence>
<reference evidence="1" key="1">
    <citation type="journal article" date="2012" name="Nat. Genet.">
        <title>Whole-genome sequence of Schistosoma haematobium.</title>
        <authorList>
            <person name="Young N.D."/>
            <person name="Jex A.R."/>
            <person name="Li B."/>
            <person name="Liu S."/>
            <person name="Yang L."/>
            <person name="Xiong Z."/>
            <person name="Li Y."/>
            <person name="Cantacessi C."/>
            <person name="Hall R.S."/>
            <person name="Xu X."/>
            <person name="Chen F."/>
            <person name="Wu X."/>
            <person name="Zerlotini A."/>
            <person name="Oliveira G."/>
            <person name="Hofmann A."/>
            <person name="Zhang G."/>
            <person name="Fang X."/>
            <person name="Kang Y."/>
            <person name="Campbell B.E."/>
            <person name="Loukas A."/>
            <person name="Ranganathan S."/>
            <person name="Rollinson D."/>
            <person name="Rinaldi G."/>
            <person name="Brindley P.J."/>
            <person name="Yang H."/>
            <person name="Wang J."/>
            <person name="Wang J."/>
            <person name="Gasser R.B."/>
        </authorList>
    </citation>
    <scope>NUCLEOTIDE SEQUENCE [LARGE SCALE GENOMIC DNA]</scope>
</reference>